<dbReference type="Pfam" id="PF04264">
    <property type="entry name" value="YceI"/>
    <property type="match status" value="1"/>
</dbReference>
<organism evidence="2">
    <name type="scientific">marine metagenome</name>
    <dbReference type="NCBI Taxonomy" id="408172"/>
    <lineage>
        <taxon>unclassified sequences</taxon>
        <taxon>metagenomes</taxon>
        <taxon>ecological metagenomes</taxon>
    </lineage>
</organism>
<name>A0A381R838_9ZZZZ</name>
<protein>
    <recommendedName>
        <fullName evidence="1">Lipid/polyisoprenoid-binding YceI-like domain-containing protein</fullName>
    </recommendedName>
</protein>
<sequence>MKKIITIFTTAILFTMSTQAVFAEEPVFAAEEHCLAYYTTKTMFFFADVEVIGKSCEVTAEMHWNASGQQAQVEVSVPASSLKSGIDLRDEDMPEILKADLTPNIRFVSEWLGKSVLLKMLDNQQSEVSGDLEVAGGKFPVKFALIFTKQPGYVLIEGRYKTTFSALKIVVPAVVGGLIADPHDDLELLVHLRSDKISGAEKATIKNE</sequence>
<dbReference type="SUPFAM" id="SSF101874">
    <property type="entry name" value="YceI-like"/>
    <property type="match status" value="1"/>
</dbReference>
<reference evidence="2" key="1">
    <citation type="submission" date="2018-05" db="EMBL/GenBank/DDBJ databases">
        <authorList>
            <person name="Lanie J.A."/>
            <person name="Ng W.-L."/>
            <person name="Kazmierczak K.M."/>
            <person name="Andrzejewski T.M."/>
            <person name="Davidsen T.M."/>
            <person name="Wayne K.J."/>
            <person name="Tettelin H."/>
            <person name="Glass J.I."/>
            <person name="Rusch D."/>
            <person name="Podicherti R."/>
            <person name="Tsui H.-C.T."/>
            <person name="Winkler M.E."/>
        </authorList>
    </citation>
    <scope>NUCLEOTIDE SEQUENCE</scope>
</reference>
<evidence type="ECO:0000259" key="1">
    <source>
        <dbReference type="Pfam" id="PF04264"/>
    </source>
</evidence>
<dbReference type="AlphaFoldDB" id="A0A381R838"/>
<accession>A0A381R838</accession>
<dbReference type="EMBL" id="UINC01001738">
    <property type="protein sequence ID" value="SUZ87760.1"/>
    <property type="molecule type" value="Genomic_DNA"/>
</dbReference>
<gene>
    <name evidence="2" type="ORF">METZ01_LOCUS40614</name>
</gene>
<dbReference type="InterPro" id="IPR036761">
    <property type="entry name" value="TTHA0802/YceI-like_sf"/>
</dbReference>
<dbReference type="Gene3D" id="2.40.128.110">
    <property type="entry name" value="Lipid/polyisoprenoid-binding, YceI-like"/>
    <property type="match status" value="1"/>
</dbReference>
<evidence type="ECO:0000313" key="2">
    <source>
        <dbReference type="EMBL" id="SUZ87760.1"/>
    </source>
</evidence>
<proteinExistence type="predicted"/>
<dbReference type="InterPro" id="IPR007372">
    <property type="entry name" value="Lipid/polyisoprenoid-bd_YceI"/>
</dbReference>
<feature type="domain" description="Lipid/polyisoprenoid-binding YceI-like" evidence="1">
    <location>
        <begin position="48"/>
        <end position="157"/>
    </location>
</feature>